<comment type="similarity">
    <text evidence="3">Belongs to the peptidase C19 family. USP20/USP33 subfamily.</text>
</comment>
<dbReference type="InterPro" id="IPR050185">
    <property type="entry name" value="Ub_carboxyl-term_hydrolase"/>
</dbReference>
<keyword evidence="7" id="KW-0677">Repeat</keyword>
<keyword evidence="8 11" id="KW-0863">Zinc-finger</keyword>
<dbReference type="Pfam" id="PF06337">
    <property type="entry name" value="DUSP"/>
    <property type="match status" value="1"/>
</dbReference>
<evidence type="ECO:0000256" key="7">
    <source>
        <dbReference type="ARBA" id="ARBA00022737"/>
    </source>
</evidence>
<evidence type="ECO:0000313" key="17">
    <source>
        <dbReference type="Proteomes" id="UP000789831"/>
    </source>
</evidence>
<evidence type="ECO:0000256" key="6">
    <source>
        <dbReference type="ARBA" id="ARBA00022723"/>
    </source>
</evidence>
<sequence length="771" mass="88400">KCFLTFYVMGQQTVEYTSHSSELSRKVACPHLNRIIKTDVPLAKIDSSTFKKQVATGTLHCDRCDTKIPRLWSRCRSVICSTSTRTHTRDHFDMAHKENRADSCHSIYVNPRSLTIWCYACGTELNPFNPSEMLSLEARTYLKTIIRSLQGKRHRQPPTADKIITDVPGLIGLKNLGNTCYMNAALQALSNTPALANYFNYCEVYLPRSKHSTYKLAEHFLHFMKALWNGNSPIFAPIHLVNEVKKYNEIFQGYGQQDSQEFLGCILNRLHEELPYPHQSTTYANGKGINGSGLLDITLLGGVNDGNIIGGSSSSASSITTQCSTTEKVHRPHSSPRSIISDIFEGILESRIKCLHCKKEFLKEENFYDLSIEMDKKYKIRALDKNGDASSFFGWLGIGNRNLRLQDCLASFCAIENLTGANRYECDRCKKLNDCQKTLRIKRLPETLCIQLKRFRRDYFSSKITTHVQFPMEDLDMRPYCKDKNREKANTDMHDNQNDESIGVTKYDLYALVHHRGGLGGGHYIAYAKNPIDNNWYEFDDTYVTKKTPLEISRTEAYILFYRKKSPEKDDERQKIKTQINANARVNLIQNPHVLDMVVRVPLSVYSALVDKYGSDGGASLAESNSRIMMCRNCEREEQSLIERRLREKHAIAAIDTNTIKPGEYWYLISSSWLYSWEIFKLGGLPPPAIDNTTFVSENGIYPKRGMKRGVDYRGVNERVWNYFHQIYGGGPICIRAVLDLYSSPVFPSHHYNYNNNYYNYDSRHVVHNPR</sequence>
<dbReference type="InterPro" id="IPR001607">
    <property type="entry name" value="Znf_UBP"/>
</dbReference>
<dbReference type="PROSITE" id="PS00972">
    <property type="entry name" value="USP_1"/>
    <property type="match status" value="1"/>
</dbReference>
<dbReference type="InterPro" id="IPR038765">
    <property type="entry name" value="Papain-like_cys_pep_sf"/>
</dbReference>
<dbReference type="GO" id="GO:0006508">
    <property type="term" value="P:proteolysis"/>
    <property type="evidence" value="ECO:0007669"/>
    <property type="project" value="UniProtKB-KW"/>
</dbReference>
<keyword evidence="5" id="KW-0254">Endocytosis</keyword>
<evidence type="ECO:0000256" key="10">
    <source>
        <dbReference type="ARBA" id="ARBA00023212"/>
    </source>
</evidence>
<comment type="caution">
    <text evidence="16">The sequence shown here is derived from an EMBL/GenBank/DDBJ whole genome shotgun (WGS) entry which is preliminary data.</text>
</comment>
<evidence type="ECO:0000256" key="4">
    <source>
        <dbReference type="ARBA" id="ARBA00022490"/>
    </source>
</evidence>
<dbReference type="Gene3D" id="3.30.2230.10">
    <property type="entry name" value="DUSP-like"/>
    <property type="match status" value="1"/>
</dbReference>
<dbReference type="PROSITE" id="PS00973">
    <property type="entry name" value="USP_2"/>
    <property type="match status" value="1"/>
</dbReference>
<accession>A0A9N9AWA1</accession>
<evidence type="ECO:0000259" key="13">
    <source>
        <dbReference type="PROSITE" id="PS50235"/>
    </source>
</evidence>
<dbReference type="SUPFAM" id="SSF57850">
    <property type="entry name" value="RING/U-box"/>
    <property type="match status" value="1"/>
</dbReference>
<keyword evidence="10" id="KW-0206">Cytoskeleton</keyword>
<dbReference type="GO" id="GO:0008270">
    <property type="term" value="F:zinc ion binding"/>
    <property type="evidence" value="ECO:0007669"/>
    <property type="project" value="UniProtKB-KW"/>
</dbReference>
<proteinExistence type="inferred from homology"/>
<gene>
    <name evidence="16" type="ORF">AGERDE_LOCUS6257</name>
</gene>
<evidence type="ECO:0000256" key="11">
    <source>
        <dbReference type="PROSITE-ProRule" id="PRU00502"/>
    </source>
</evidence>
<dbReference type="InterPro" id="IPR018200">
    <property type="entry name" value="USP_CS"/>
</dbReference>
<dbReference type="Pfam" id="PF00443">
    <property type="entry name" value="UCH"/>
    <property type="match status" value="1"/>
</dbReference>
<comment type="subcellular location">
    <subcellularLocation>
        <location evidence="1">Cytoplasm</location>
        <location evidence="1">Cytoskeleton</location>
        <location evidence="1">Microtubule organizing center</location>
        <location evidence="1">Centrosome</location>
    </subcellularLocation>
    <subcellularLocation>
        <location evidence="2">Cytoplasm</location>
        <location evidence="2">Perinuclear region</location>
    </subcellularLocation>
</comment>
<dbReference type="PROSITE" id="PS50235">
    <property type="entry name" value="USP_3"/>
    <property type="match status" value="1"/>
</dbReference>
<dbReference type="GO" id="GO:0016579">
    <property type="term" value="P:protein deubiquitination"/>
    <property type="evidence" value="ECO:0007669"/>
    <property type="project" value="InterPro"/>
</dbReference>
<dbReference type="InterPro" id="IPR006615">
    <property type="entry name" value="Pept_C19_DUSP"/>
</dbReference>
<keyword evidence="12" id="KW-0833">Ubl conjugation pathway</keyword>
<dbReference type="EC" id="3.4.19.12" evidence="12"/>
<dbReference type="OrthoDB" id="289038at2759"/>
<feature type="non-terminal residue" evidence="16">
    <location>
        <position position="771"/>
    </location>
</feature>
<keyword evidence="12" id="KW-0378">Hydrolase</keyword>
<keyword evidence="6" id="KW-0479">Metal-binding</keyword>
<dbReference type="SUPFAM" id="SSF54001">
    <property type="entry name" value="Cysteine proteinases"/>
    <property type="match status" value="1"/>
</dbReference>
<dbReference type="GO" id="GO:0006897">
    <property type="term" value="P:endocytosis"/>
    <property type="evidence" value="ECO:0007669"/>
    <property type="project" value="UniProtKB-KW"/>
</dbReference>
<dbReference type="InterPro" id="IPR001394">
    <property type="entry name" value="Peptidase_C19_UCH"/>
</dbReference>
<dbReference type="AlphaFoldDB" id="A0A9N9AWA1"/>
<evidence type="ECO:0000256" key="2">
    <source>
        <dbReference type="ARBA" id="ARBA00004556"/>
    </source>
</evidence>
<dbReference type="Proteomes" id="UP000789831">
    <property type="component" value="Unassembled WGS sequence"/>
</dbReference>
<dbReference type="Gene3D" id="3.30.40.10">
    <property type="entry name" value="Zinc/RING finger domain, C3HC4 (zinc finger)"/>
    <property type="match status" value="1"/>
</dbReference>
<dbReference type="PROSITE" id="PS50271">
    <property type="entry name" value="ZF_UBP"/>
    <property type="match status" value="1"/>
</dbReference>
<evidence type="ECO:0000256" key="9">
    <source>
        <dbReference type="ARBA" id="ARBA00022833"/>
    </source>
</evidence>
<organism evidence="16 17">
    <name type="scientific">Ambispora gerdemannii</name>
    <dbReference type="NCBI Taxonomy" id="144530"/>
    <lineage>
        <taxon>Eukaryota</taxon>
        <taxon>Fungi</taxon>
        <taxon>Fungi incertae sedis</taxon>
        <taxon>Mucoromycota</taxon>
        <taxon>Glomeromycotina</taxon>
        <taxon>Glomeromycetes</taxon>
        <taxon>Archaeosporales</taxon>
        <taxon>Ambisporaceae</taxon>
        <taxon>Ambispora</taxon>
    </lineage>
</organism>
<evidence type="ECO:0000259" key="15">
    <source>
        <dbReference type="PROSITE" id="PS51283"/>
    </source>
</evidence>
<reference evidence="16" key="1">
    <citation type="submission" date="2021-06" db="EMBL/GenBank/DDBJ databases">
        <authorList>
            <person name="Kallberg Y."/>
            <person name="Tangrot J."/>
            <person name="Rosling A."/>
        </authorList>
    </citation>
    <scope>NUCLEOTIDE SEQUENCE</scope>
    <source>
        <strain evidence="16">MT106</strain>
    </source>
</reference>
<keyword evidence="9" id="KW-0862">Zinc</keyword>
<feature type="domain" description="DUSP" evidence="15">
    <location>
        <begin position="633"/>
        <end position="739"/>
    </location>
</feature>
<dbReference type="PANTHER" id="PTHR21646:SF86">
    <property type="entry name" value="UBIQUITIN CARBOXYL-TERMINAL HYDROLASE"/>
    <property type="match status" value="1"/>
</dbReference>
<evidence type="ECO:0000259" key="14">
    <source>
        <dbReference type="PROSITE" id="PS50271"/>
    </source>
</evidence>
<dbReference type="Pfam" id="PF02148">
    <property type="entry name" value="zf-UBP"/>
    <property type="match status" value="1"/>
</dbReference>
<dbReference type="Gene3D" id="3.90.70.10">
    <property type="entry name" value="Cysteine proteinases"/>
    <property type="match status" value="1"/>
</dbReference>
<dbReference type="GO" id="GO:0004843">
    <property type="term" value="F:cysteine-type deubiquitinase activity"/>
    <property type="evidence" value="ECO:0007669"/>
    <property type="project" value="UniProtKB-UniRule"/>
</dbReference>
<comment type="catalytic activity">
    <reaction evidence="12">
        <text>Thiol-dependent hydrolysis of ester, thioester, amide, peptide and isopeptide bonds formed by the C-terminal Gly of ubiquitin (a 76-residue protein attached to proteins as an intracellular targeting signal).</text>
        <dbReference type="EC" id="3.4.19.12"/>
    </reaction>
</comment>
<feature type="domain" description="USP" evidence="13">
    <location>
        <begin position="171"/>
        <end position="565"/>
    </location>
</feature>
<protein>
    <recommendedName>
        <fullName evidence="12">Ubiquitin carboxyl-terminal hydrolase</fullName>
        <ecNumber evidence="12">3.4.19.12</ecNumber>
    </recommendedName>
</protein>
<keyword evidence="12" id="KW-0788">Thiol protease</keyword>
<keyword evidence="17" id="KW-1185">Reference proteome</keyword>
<keyword evidence="4" id="KW-0963">Cytoplasm</keyword>
<evidence type="ECO:0000256" key="1">
    <source>
        <dbReference type="ARBA" id="ARBA00004300"/>
    </source>
</evidence>
<dbReference type="EMBL" id="CAJVPL010000947">
    <property type="protein sequence ID" value="CAG8542497.1"/>
    <property type="molecule type" value="Genomic_DNA"/>
</dbReference>
<evidence type="ECO:0000256" key="5">
    <source>
        <dbReference type="ARBA" id="ARBA00022583"/>
    </source>
</evidence>
<dbReference type="PROSITE" id="PS51283">
    <property type="entry name" value="DUSP"/>
    <property type="match status" value="1"/>
</dbReference>
<feature type="domain" description="UBP-type" evidence="14">
    <location>
        <begin position="27"/>
        <end position="145"/>
    </location>
</feature>
<dbReference type="SUPFAM" id="SSF143791">
    <property type="entry name" value="DUSP-like"/>
    <property type="match status" value="1"/>
</dbReference>
<evidence type="ECO:0000256" key="8">
    <source>
        <dbReference type="ARBA" id="ARBA00022771"/>
    </source>
</evidence>
<dbReference type="InterPro" id="IPR035927">
    <property type="entry name" value="DUSP-like_sf"/>
</dbReference>
<evidence type="ECO:0000313" key="16">
    <source>
        <dbReference type="EMBL" id="CAG8542497.1"/>
    </source>
</evidence>
<dbReference type="GO" id="GO:0048471">
    <property type="term" value="C:perinuclear region of cytoplasm"/>
    <property type="evidence" value="ECO:0007669"/>
    <property type="project" value="UniProtKB-SubCell"/>
</dbReference>
<name>A0A9N9AWA1_9GLOM</name>
<evidence type="ECO:0000256" key="3">
    <source>
        <dbReference type="ARBA" id="ARBA00008269"/>
    </source>
</evidence>
<dbReference type="PANTHER" id="PTHR21646">
    <property type="entry name" value="UBIQUITIN CARBOXYL-TERMINAL HYDROLASE"/>
    <property type="match status" value="1"/>
</dbReference>
<evidence type="ECO:0000256" key="12">
    <source>
        <dbReference type="RuleBase" id="RU366025"/>
    </source>
</evidence>
<dbReference type="InterPro" id="IPR013083">
    <property type="entry name" value="Znf_RING/FYVE/PHD"/>
</dbReference>
<dbReference type="InterPro" id="IPR028889">
    <property type="entry name" value="USP"/>
</dbReference>
<keyword evidence="12" id="KW-0645">Protease</keyword>
<dbReference type="SMART" id="SM00695">
    <property type="entry name" value="DUSP"/>
    <property type="match status" value="1"/>
</dbReference>